<keyword evidence="4" id="KW-0663">Pyridoxal phosphate</keyword>
<dbReference type="GO" id="GO:0030170">
    <property type="term" value="F:pyridoxal phosphate binding"/>
    <property type="evidence" value="ECO:0007669"/>
    <property type="project" value="InterPro"/>
</dbReference>
<feature type="region of interest" description="Disordered" evidence="6">
    <location>
        <begin position="1"/>
        <end position="24"/>
    </location>
</feature>
<gene>
    <name evidence="7" type="ORF">FMUND_8179</name>
</gene>
<comment type="similarity">
    <text evidence="2">Belongs to the group II decarboxylase family.</text>
</comment>
<evidence type="ECO:0000313" key="8">
    <source>
        <dbReference type="Proteomes" id="UP000544331"/>
    </source>
</evidence>
<comment type="cofactor">
    <cofactor evidence="1">
        <name>pyridoxal 5'-phosphate</name>
        <dbReference type="ChEBI" id="CHEBI:597326"/>
    </cofactor>
</comment>
<evidence type="ECO:0000313" key="7">
    <source>
        <dbReference type="EMBL" id="KAF5712901.1"/>
    </source>
</evidence>
<dbReference type="InterPro" id="IPR002129">
    <property type="entry name" value="PyrdxlP-dep_de-COase"/>
</dbReference>
<dbReference type="InterPro" id="IPR015424">
    <property type="entry name" value="PyrdxlP-dep_Trfase"/>
</dbReference>
<feature type="compositionally biased region" description="Polar residues" evidence="6">
    <location>
        <begin position="1"/>
        <end position="10"/>
    </location>
</feature>
<dbReference type="SUPFAM" id="SSF53383">
    <property type="entry name" value="PLP-dependent transferases"/>
    <property type="match status" value="1"/>
</dbReference>
<dbReference type="Gene3D" id="3.90.1150.170">
    <property type="match status" value="1"/>
</dbReference>
<evidence type="ECO:0000256" key="1">
    <source>
        <dbReference type="ARBA" id="ARBA00001933"/>
    </source>
</evidence>
<reference evidence="7 8" key="1">
    <citation type="submission" date="2020-05" db="EMBL/GenBank/DDBJ databases">
        <title>Identification and distribution of gene clusters putatively required for synthesis of sphingolipid metabolism inhibitors in phylogenetically diverse species of the filamentous fungus Fusarium.</title>
        <authorList>
            <person name="Kim H.-S."/>
            <person name="Busman M."/>
            <person name="Brown D.W."/>
            <person name="Divon H."/>
            <person name="Uhlig S."/>
            <person name="Proctor R.H."/>
        </authorList>
    </citation>
    <scope>NUCLEOTIDE SEQUENCE [LARGE SCALE GENOMIC DNA]</scope>
    <source>
        <strain evidence="7 8">NRRL 66235</strain>
    </source>
</reference>
<sequence length="755" mass="84227">MTNHTPPSFSEHSRTTKDEGEGRAKRLFDEVVRQGVLFETEIPKRPENQSIVPRQVSFSSMPESGIPDEQLIHEFISVIAKSTNSRSPDILGFSDITTCPAAVGAALLIPLLNQNMANPETCPPEVTFVEMEVIHWLRGALGYPVLGAYTKAIDIGGVFTPGGCLSNTVALLAAREKCFPGSRLNGIPVLPSNIRVLVPDIAENHSIRSAMAIMSLGEENILPIPVDAEFRMDQEALKRIIDQEENLGNIVMACVAYAGDPTYLRIDDLHGLSQILQEKDIWFHVDACHGSQLAFSERHRYKLRGIEKADSITVDPQQAMLIPYDCSLVLFREPSTQASLSADSDSIFNSNAQWSFGNNSPFAGPRAFNSLKIWSSIKSHGKNSMGRMVDDRIELTNAIQLEVHHRPNLILLGGTDINSCMFLYVPASVQRYCLEHNIRLSDADLEKVNQLNLHIQDIIHRERVYYIYGFPLQNCPHGRFIEPGKTVFVLRTLNGDPQSTMDNVRGLLDRIEYLGRVLLTDRQYICMGDTAGSSTNRLQRAERKLTQRLYDLFDNNDFVAVVYGSSALQNNAILSNIDLIIFAHSAESSRIQNVVSIFRSVMEAEGILIDFEIPLHRRLLVTFEFASQAAESGPPLDETGHVSSISNTPEYLSSEEMLRRLIFNVLTTPNKIIAATTGGTNRLKSLETTAGRKLVTTIQHLGRSEVTTADQFVNRVMSDGGQGEGKHLGYKSRRDVLEKLRKIFRNVQNNPLEWL</sequence>
<name>A0A8H6DCW3_9HYPO</name>
<keyword evidence="3" id="KW-0210">Decarboxylase</keyword>
<dbReference type="PANTHER" id="PTHR45677">
    <property type="entry name" value="GLUTAMATE DECARBOXYLASE-RELATED"/>
    <property type="match status" value="1"/>
</dbReference>
<dbReference type="Proteomes" id="UP000544331">
    <property type="component" value="Unassembled WGS sequence"/>
</dbReference>
<dbReference type="Pfam" id="PF00282">
    <property type="entry name" value="Pyridoxal_deC"/>
    <property type="match status" value="1"/>
</dbReference>
<dbReference type="GO" id="GO:0019752">
    <property type="term" value="P:carboxylic acid metabolic process"/>
    <property type="evidence" value="ECO:0007669"/>
    <property type="project" value="InterPro"/>
</dbReference>
<evidence type="ECO:0000256" key="2">
    <source>
        <dbReference type="ARBA" id="ARBA00009533"/>
    </source>
</evidence>
<accession>A0A8H6DCW3</accession>
<feature type="compositionally biased region" description="Basic and acidic residues" evidence="6">
    <location>
        <begin position="11"/>
        <end position="24"/>
    </location>
</feature>
<dbReference type="GO" id="GO:0016831">
    <property type="term" value="F:carboxy-lyase activity"/>
    <property type="evidence" value="ECO:0007669"/>
    <property type="project" value="UniProtKB-KW"/>
</dbReference>
<evidence type="ECO:0000256" key="6">
    <source>
        <dbReference type="SAM" id="MobiDB-lite"/>
    </source>
</evidence>
<proteinExistence type="inferred from homology"/>
<organism evidence="7 8">
    <name type="scientific">Fusarium mundagurra</name>
    <dbReference type="NCBI Taxonomy" id="1567541"/>
    <lineage>
        <taxon>Eukaryota</taxon>
        <taxon>Fungi</taxon>
        <taxon>Dikarya</taxon>
        <taxon>Ascomycota</taxon>
        <taxon>Pezizomycotina</taxon>
        <taxon>Sordariomycetes</taxon>
        <taxon>Hypocreomycetidae</taxon>
        <taxon>Hypocreales</taxon>
        <taxon>Nectriaceae</taxon>
        <taxon>Fusarium</taxon>
        <taxon>Fusarium fujikuroi species complex</taxon>
    </lineage>
</organism>
<dbReference type="OrthoDB" id="392571at2759"/>
<dbReference type="EMBL" id="JAAOAN010000273">
    <property type="protein sequence ID" value="KAF5712901.1"/>
    <property type="molecule type" value="Genomic_DNA"/>
</dbReference>
<dbReference type="Gene3D" id="3.40.640.10">
    <property type="entry name" value="Type I PLP-dependent aspartate aminotransferase-like (Major domain)"/>
    <property type="match status" value="1"/>
</dbReference>
<evidence type="ECO:0000256" key="3">
    <source>
        <dbReference type="ARBA" id="ARBA00022793"/>
    </source>
</evidence>
<dbReference type="GO" id="GO:0005737">
    <property type="term" value="C:cytoplasm"/>
    <property type="evidence" value="ECO:0007669"/>
    <property type="project" value="TreeGrafter"/>
</dbReference>
<comment type="caution">
    <text evidence="7">The sequence shown here is derived from an EMBL/GenBank/DDBJ whole genome shotgun (WGS) entry which is preliminary data.</text>
</comment>
<evidence type="ECO:0000256" key="4">
    <source>
        <dbReference type="ARBA" id="ARBA00022898"/>
    </source>
</evidence>
<dbReference type="AlphaFoldDB" id="A0A8H6DCW3"/>
<dbReference type="InterPro" id="IPR015421">
    <property type="entry name" value="PyrdxlP-dep_Trfase_major"/>
</dbReference>
<keyword evidence="5" id="KW-0456">Lyase</keyword>
<protein>
    <submittedName>
        <fullName evidence="7">Glutamic acid decarboxylase</fullName>
    </submittedName>
</protein>
<dbReference type="PANTHER" id="PTHR45677:SF8">
    <property type="entry name" value="CYSTEINE SULFINIC ACID DECARBOXYLASE"/>
    <property type="match status" value="1"/>
</dbReference>
<evidence type="ECO:0000256" key="5">
    <source>
        <dbReference type="ARBA" id="ARBA00023239"/>
    </source>
</evidence>
<keyword evidence="8" id="KW-1185">Reference proteome</keyword>